<proteinExistence type="predicted"/>
<dbReference type="EMBL" id="JBDJPC010000001">
    <property type="protein sequence ID" value="KAL1517545.1"/>
    <property type="molecule type" value="Genomic_DNA"/>
</dbReference>
<evidence type="ECO:0000313" key="4">
    <source>
        <dbReference type="Proteomes" id="UP001566132"/>
    </source>
</evidence>
<reference evidence="3 4" key="1">
    <citation type="submission" date="2024-05" db="EMBL/GenBank/DDBJ databases">
        <title>Genetic variation in Jamaican populations of the coffee berry borer (Hypothenemus hampei).</title>
        <authorList>
            <person name="Errbii M."/>
            <person name="Myrie A."/>
        </authorList>
    </citation>
    <scope>NUCLEOTIDE SEQUENCE [LARGE SCALE GENOMIC DNA]</scope>
    <source>
        <strain evidence="3">JA-Hopewell-2020-01-JO</strain>
        <tissue evidence="3">Whole body</tissue>
    </source>
</reference>
<evidence type="ECO:0008006" key="5">
    <source>
        <dbReference type="Google" id="ProtNLM"/>
    </source>
</evidence>
<feature type="transmembrane region" description="Helical" evidence="2">
    <location>
        <begin position="80"/>
        <end position="99"/>
    </location>
</feature>
<accession>A0ABD1FE32</accession>
<keyword evidence="2" id="KW-0812">Transmembrane</keyword>
<evidence type="ECO:0000256" key="1">
    <source>
        <dbReference type="SAM" id="Coils"/>
    </source>
</evidence>
<name>A0ABD1FE32_HYPHA</name>
<sequence length="111" mass="13360">MSSVKQKPFMFFKISNTELRCHELEKQIQTLEELLAAKNLMVLSENEEKQVKNDLKEVRKLLSKYQDQLDHLKTHDSRPLRFVLGSILVIFTLWMMFILCKNQWKIEENYK</sequence>
<keyword evidence="2" id="KW-1133">Transmembrane helix</keyword>
<comment type="caution">
    <text evidence="3">The sequence shown here is derived from an EMBL/GenBank/DDBJ whole genome shotgun (WGS) entry which is preliminary data.</text>
</comment>
<gene>
    <name evidence="3" type="ORF">ABEB36_001297</name>
</gene>
<evidence type="ECO:0000256" key="2">
    <source>
        <dbReference type="SAM" id="Phobius"/>
    </source>
</evidence>
<keyword evidence="4" id="KW-1185">Reference proteome</keyword>
<keyword evidence="1" id="KW-0175">Coiled coil</keyword>
<protein>
    <recommendedName>
        <fullName evidence="5">Coiled-coil domain-containing protein 167</fullName>
    </recommendedName>
</protein>
<feature type="coiled-coil region" evidence="1">
    <location>
        <begin position="14"/>
        <end position="75"/>
    </location>
</feature>
<evidence type="ECO:0000313" key="3">
    <source>
        <dbReference type="EMBL" id="KAL1517545.1"/>
    </source>
</evidence>
<dbReference type="AlphaFoldDB" id="A0ABD1FE32"/>
<organism evidence="3 4">
    <name type="scientific">Hypothenemus hampei</name>
    <name type="common">Coffee berry borer</name>
    <dbReference type="NCBI Taxonomy" id="57062"/>
    <lineage>
        <taxon>Eukaryota</taxon>
        <taxon>Metazoa</taxon>
        <taxon>Ecdysozoa</taxon>
        <taxon>Arthropoda</taxon>
        <taxon>Hexapoda</taxon>
        <taxon>Insecta</taxon>
        <taxon>Pterygota</taxon>
        <taxon>Neoptera</taxon>
        <taxon>Endopterygota</taxon>
        <taxon>Coleoptera</taxon>
        <taxon>Polyphaga</taxon>
        <taxon>Cucujiformia</taxon>
        <taxon>Curculionidae</taxon>
        <taxon>Scolytinae</taxon>
        <taxon>Hypothenemus</taxon>
    </lineage>
</organism>
<dbReference type="Proteomes" id="UP001566132">
    <property type="component" value="Unassembled WGS sequence"/>
</dbReference>
<keyword evidence="2" id="KW-0472">Membrane</keyword>